<dbReference type="AlphaFoldDB" id="A0A9P0AYB3"/>
<gene>
    <name evidence="3" type="ORF">MELIAE_LOCUS5238</name>
</gene>
<feature type="coiled-coil region" evidence="1">
    <location>
        <begin position="12"/>
        <end position="46"/>
    </location>
</feature>
<accession>A0A9P0AYB3</accession>
<organism evidence="3 4">
    <name type="scientific">Brassicogethes aeneus</name>
    <name type="common">Rape pollen beetle</name>
    <name type="synonym">Meligethes aeneus</name>
    <dbReference type="NCBI Taxonomy" id="1431903"/>
    <lineage>
        <taxon>Eukaryota</taxon>
        <taxon>Metazoa</taxon>
        <taxon>Ecdysozoa</taxon>
        <taxon>Arthropoda</taxon>
        <taxon>Hexapoda</taxon>
        <taxon>Insecta</taxon>
        <taxon>Pterygota</taxon>
        <taxon>Neoptera</taxon>
        <taxon>Endopterygota</taxon>
        <taxon>Coleoptera</taxon>
        <taxon>Polyphaga</taxon>
        <taxon>Cucujiformia</taxon>
        <taxon>Nitidulidae</taxon>
        <taxon>Meligethinae</taxon>
        <taxon>Brassicogethes</taxon>
    </lineage>
</organism>
<dbReference type="EMBL" id="OV121134">
    <property type="protein sequence ID" value="CAH0553153.1"/>
    <property type="molecule type" value="Genomic_DNA"/>
</dbReference>
<keyword evidence="4" id="KW-1185">Reference proteome</keyword>
<dbReference type="Proteomes" id="UP001154078">
    <property type="component" value="Chromosome 3"/>
</dbReference>
<dbReference type="OrthoDB" id="10058715at2759"/>
<evidence type="ECO:0000256" key="1">
    <source>
        <dbReference type="SAM" id="Coils"/>
    </source>
</evidence>
<feature type="region of interest" description="Disordered" evidence="2">
    <location>
        <begin position="170"/>
        <end position="193"/>
    </location>
</feature>
<protein>
    <submittedName>
        <fullName evidence="3">Uncharacterized protein</fullName>
    </submittedName>
</protein>
<sequence length="193" mass="21453">MPPKAVQSCQSCTSLTEIINELKNVINALKIEVESLKSKVEELGKSEQTKGLELEEIIQESLSSSLTTEDFIETQENPDQPTSSDESLAIDISNGKFCNNFKKMKERLHHSQSRKDRAEAIKSDFQNNLPGTVTVHWDGKLLPGLDERSSKEERLPILISFGEKEQLLAVPKLESSSGQDQAKARGQSTNNVL</sequence>
<evidence type="ECO:0000313" key="3">
    <source>
        <dbReference type="EMBL" id="CAH0553153.1"/>
    </source>
</evidence>
<name>A0A9P0AYB3_BRAAE</name>
<proteinExistence type="predicted"/>
<reference evidence="3" key="1">
    <citation type="submission" date="2021-12" db="EMBL/GenBank/DDBJ databases">
        <authorList>
            <person name="King R."/>
        </authorList>
    </citation>
    <scope>NUCLEOTIDE SEQUENCE</scope>
</reference>
<evidence type="ECO:0000313" key="4">
    <source>
        <dbReference type="Proteomes" id="UP001154078"/>
    </source>
</evidence>
<feature type="compositionally biased region" description="Polar residues" evidence="2">
    <location>
        <begin position="174"/>
        <end position="193"/>
    </location>
</feature>
<evidence type="ECO:0000256" key="2">
    <source>
        <dbReference type="SAM" id="MobiDB-lite"/>
    </source>
</evidence>
<keyword evidence="1" id="KW-0175">Coiled coil</keyword>